<protein>
    <submittedName>
        <fullName evidence="7">HTTM domain-containing protein</fullName>
    </submittedName>
</protein>
<proteinExistence type="predicted"/>
<dbReference type="PANTHER" id="PTHR39535:SF2">
    <property type="entry name" value="HTTM DOMAIN-CONTAINING PROTEIN"/>
    <property type="match status" value="1"/>
</dbReference>
<comment type="subcellular location">
    <subcellularLocation>
        <location evidence="1">Endomembrane system</location>
        <topology evidence="1">Multi-pass membrane protein</topology>
    </subcellularLocation>
</comment>
<evidence type="ECO:0000313" key="8">
    <source>
        <dbReference type="Proteomes" id="UP000663920"/>
    </source>
</evidence>
<dbReference type="KEGG" id="pcea:J3359_13565"/>
<dbReference type="EMBL" id="CP071869">
    <property type="protein sequence ID" value="QTE21836.1"/>
    <property type="molecule type" value="Genomic_DNA"/>
</dbReference>
<dbReference type="Pfam" id="PF05090">
    <property type="entry name" value="HTTM"/>
    <property type="match status" value="1"/>
</dbReference>
<feature type="transmembrane region" description="Helical" evidence="5">
    <location>
        <begin position="12"/>
        <end position="30"/>
    </location>
</feature>
<feature type="transmembrane region" description="Helical" evidence="5">
    <location>
        <begin position="69"/>
        <end position="88"/>
    </location>
</feature>
<dbReference type="Proteomes" id="UP000663920">
    <property type="component" value="Chromosome"/>
</dbReference>
<dbReference type="InterPro" id="IPR052964">
    <property type="entry name" value="Sporulation_signal_mat"/>
</dbReference>
<evidence type="ECO:0000259" key="6">
    <source>
        <dbReference type="SMART" id="SM00752"/>
    </source>
</evidence>
<feature type="domain" description="HTTM-like" evidence="6">
    <location>
        <begin position="2"/>
        <end position="280"/>
    </location>
</feature>
<evidence type="ECO:0000256" key="2">
    <source>
        <dbReference type="ARBA" id="ARBA00022692"/>
    </source>
</evidence>
<evidence type="ECO:0000256" key="1">
    <source>
        <dbReference type="ARBA" id="ARBA00004127"/>
    </source>
</evidence>
<dbReference type="InterPro" id="IPR053934">
    <property type="entry name" value="HTTM_dom"/>
</dbReference>
<dbReference type="SMART" id="SM00752">
    <property type="entry name" value="HTTM"/>
    <property type="match status" value="1"/>
</dbReference>
<accession>A0A975CRE5</accession>
<dbReference type="AlphaFoldDB" id="A0A975CRE5"/>
<evidence type="ECO:0000256" key="5">
    <source>
        <dbReference type="SAM" id="Phobius"/>
    </source>
</evidence>
<dbReference type="GO" id="GO:0012505">
    <property type="term" value="C:endomembrane system"/>
    <property type="evidence" value="ECO:0007669"/>
    <property type="project" value="UniProtKB-SubCell"/>
</dbReference>
<gene>
    <name evidence="7" type="ORF">J3359_13565</name>
</gene>
<evidence type="ECO:0000256" key="3">
    <source>
        <dbReference type="ARBA" id="ARBA00022989"/>
    </source>
</evidence>
<feature type="transmembrane region" description="Helical" evidence="5">
    <location>
        <begin position="219"/>
        <end position="237"/>
    </location>
</feature>
<evidence type="ECO:0000256" key="4">
    <source>
        <dbReference type="ARBA" id="ARBA00023136"/>
    </source>
</evidence>
<dbReference type="PANTHER" id="PTHR39535">
    <property type="entry name" value="SPORULATION-DELAYING PROTEIN SDPB"/>
    <property type="match status" value="1"/>
</dbReference>
<feature type="transmembrane region" description="Helical" evidence="5">
    <location>
        <begin position="244"/>
        <end position="275"/>
    </location>
</feature>
<sequence length="293" mass="34964">MNYNKYKIGASILRFLIGFFIFKDFIVYAINSKYLFNQKGIISYETYIDIINYFGFKYFFFDFTNNTVIYLYLFLGIIFSLLLTLGVLQRFSVIVLFVLLFVFKIRNIYLLDGADNVISVMLPFFLFVNTFSFSEKYEKLKQKILQRKNLLKIDGVLSKYFSYAIMIQICFIYFFAGLHKLQGEVWQNGTALYYILNSNDFSPTILNQFITSSLLVVKLLTWFTIFFQLTFPILVWIPKLRKPYIILGIILHLGIFFMMKIDNFSFVMISCYAIFFNNDFYTKNFKYFKRLHL</sequence>
<keyword evidence="3 5" id="KW-1133">Transmembrane helix</keyword>
<dbReference type="RefSeq" id="WP_208077384.1">
    <property type="nucleotide sequence ID" value="NZ_CP071869.1"/>
</dbReference>
<organism evidence="7 8">
    <name type="scientific">Polaribacter cellanae</name>
    <dbReference type="NCBI Taxonomy" id="2818493"/>
    <lineage>
        <taxon>Bacteria</taxon>
        <taxon>Pseudomonadati</taxon>
        <taxon>Bacteroidota</taxon>
        <taxon>Flavobacteriia</taxon>
        <taxon>Flavobacteriales</taxon>
        <taxon>Flavobacteriaceae</taxon>
    </lineage>
</organism>
<feature type="transmembrane region" description="Helical" evidence="5">
    <location>
        <begin position="156"/>
        <end position="176"/>
    </location>
</feature>
<name>A0A975CRE5_9FLAO</name>
<keyword evidence="4 5" id="KW-0472">Membrane</keyword>
<feature type="transmembrane region" description="Helical" evidence="5">
    <location>
        <begin position="117"/>
        <end position="135"/>
    </location>
</feature>
<dbReference type="InterPro" id="IPR011020">
    <property type="entry name" value="HTTM-like"/>
</dbReference>
<keyword evidence="2 5" id="KW-0812">Transmembrane</keyword>
<keyword evidence="8" id="KW-1185">Reference proteome</keyword>
<evidence type="ECO:0000313" key="7">
    <source>
        <dbReference type="EMBL" id="QTE21836.1"/>
    </source>
</evidence>
<reference evidence="7 8" key="1">
    <citation type="submission" date="2021-03" db="EMBL/GenBank/DDBJ databases">
        <title>Complete genome of Polaribacter_sp.SM13.</title>
        <authorList>
            <person name="Jeong S.W."/>
            <person name="Bae J.W."/>
        </authorList>
    </citation>
    <scope>NUCLEOTIDE SEQUENCE [LARGE SCALE GENOMIC DNA]</scope>
    <source>
        <strain evidence="7 8">SM13</strain>
    </source>
</reference>